<evidence type="ECO:0000256" key="7">
    <source>
        <dbReference type="ARBA" id="ARBA00023237"/>
    </source>
</evidence>
<dbReference type="EMBL" id="QLII01000001">
    <property type="protein sequence ID" value="RAI77524.1"/>
    <property type="molecule type" value="Genomic_DNA"/>
</dbReference>
<dbReference type="PANTHER" id="PTHR30026:SF20">
    <property type="entry name" value="OUTER MEMBRANE PROTEIN TOLC"/>
    <property type="match status" value="1"/>
</dbReference>
<keyword evidence="4" id="KW-1134">Transmembrane beta strand</keyword>
<gene>
    <name evidence="8" type="ORF">HMF3257_31255</name>
</gene>
<dbReference type="SUPFAM" id="SSF56954">
    <property type="entry name" value="Outer membrane efflux proteins (OEP)"/>
    <property type="match status" value="1"/>
</dbReference>
<accession>A0A327NUJ4</accession>
<evidence type="ECO:0000256" key="1">
    <source>
        <dbReference type="ARBA" id="ARBA00004442"/>
    </source>
</evidence>
<proteinExistence type="inferred from homology"/>
<comment type="caution">
    <text evidence="8">The sequence shown here is derived from an EMBL/GenBank/DDBJ whole genome shotgun (WGS) entry which is preliminary data.</text>
</comment>
<dbReference type="Pfam" id="PF02321">
    <property type="entry name" value="OEP"/>
    <property type="match status" value="1"/>
</dbReference>
<dbReference type="GO" id="GO:0015562">
    <property type="term" value="F:efflux transmembrane transporter activity"/>
    <property type="evidence" value="ECO:0007669"/>
    <property type="project" value="InterPro"/>
</dbReference>
<keyword evidence="6" id="KW-0472">Membrane</keyword>
<dbReference type="GO" id="GO:1990281">
    <property type="term" value="C:efflux pump complex"/>
    <property type="evidence" value="ECO:0007669"/>
    <property type="project" value="TreeGrafter"/>
</dbReference>
<reference evidence="8 9" key="1">
    <citation type="submission" date="2018-06" db="EMBL/GenBank/DDBJ databases">
        <title>Spirosoma sp. HMF3257 Genome sequencing and assembly.</title>
        <authorList>
            <person name="Kang H."/>
            <person name="Cha I."/>
            <person name="Kim H."/>
            <person name="Kang J."/>
            <person name="Joh K."/>
        </authorList>
    </citation>
    <scope>NUCLEOTIDE SEQUENCE [LARGE SCALE GENOMIC DNA]</scope>
    <source>
        <strain evidence="8 9">HMF3257</strain>
    </source>
</reference>
<evidence type="ECO:0000256" key="6">
    <source>
        <dbReference type="ARBA" id="ARBA00023136"/>
    </source>
</evidence>
<evidence type="ECO:0000313" key="9">
    <source>
        <dbReference type="Proteomes" id="UP000249016"/>
    </source>
</evidence>
<dbReference type="InterPro" id="IPR003423">
    <property type="entry name" value="OMP_efflux"/>
</dbReference>
<comment type="subcellular location">
    <subcellularLocation>
        <location evidence="1">Cell outer membrane</location>
    </subcellularLocation>
</comment>
<dbReference type="RefSeq" id="WP_111348268.1">
    <property type="nucleotide sequence ID" value="NZ_QLII01000001.1"/>
</dbReference>
<dbReference type="GO" id="GO:0009279">
    <property type="term" value="C:cell outer membrane"/>
    <property type="evidence" value="ECO:0007669"/>
    <property type="project" value="UniProtKB-SubCell"/>
</dbReference>
<comment type="similarity">
    <text evidence="2">Belongs to the outer membrane factor (OMF) (TC 1.B.17) family.</text>
</comment>
<protein>
    <submittedName>
        <fullName evidence="8">TolC family protein</fullName>
    </submittedName>
</protein>
<dbReference type="PANTHER" id="PTHR30026">
    <property type="entry name" value="OUTER MEMBRANE PROTEIN TOLC"/>
    <property type="match status" value="1"/>
</dbReference>
<evidence type="ECO:0000256" key="5">
    <source>
        <dbReference type="ARBA" id="ARBA00022692"/>
    </source>
</evidence>
<sequence>MSSGIKANGPTADAVWGSLTSLNVNWKAITFGRNKAEVALSRSAIERANADYLQELFRHQVRVADAYLMTLIIDQTVNVQAANLARIEAFRTVMQANTRSGRRPGVDSVLADAEQAKARLLLIESRRMAQQQRVQLGEWLGLPGQAFRLDTTTFRTSLPPNFPFIAEKLVNHPVLVYYRRQIDVSQARTEAIRKSYLPSISLNGSFWARGSGINDNLTPEGNFIYNSSLGAGLPFRIANYFVGVSTLWRFSDVFRTRQETKAQALRTQADQYQYDQEVLRIQAQQQTADLQIQTAYEAAQQAPIQLGAAQAAYNQAQARYRAGLSNIYEFTQAFTLLNRAEIDQFVTTNNVWRSFLLKSAAEGDLTDFIKLTTK</sequence>
<keyword evidence="5" id="KW-0812">Transmembrane</keyword>
<evidence type="ECO:0000256" key="3">
    <source>
        <dbReference type="ARBA" id="ARBA00022448"/>
    </source>
</evidence>
<dbReference type="InterPro" id="IPR051906">
    <property type="entry name" value="TolC-like"/>
</dbReference>
<dbReference type="OrthoDB" id="654853at2"/>
<keyword evidence="3" id="KW-0813">Transport</keyword>
<evidence type="ECO:0000256" key="2">
    <source>
        <dbReference type="ARBA" id="ARBA00007613"/>
    </source>
</evidence>
<organism evidence="8 9">
    <name type="scientific">Spirosoma telluris</name>
    <dbReference type="NCBI Taxonomy" id="2183553"/>
    <lineage>
        <taxon>Bacteria</taxon>
        <taxon>Pseudomonadati</taxon>
        <taxon>Bacteroidota</taxon>
        <taxon>Cytophagia</taxon>
        <taxon>Cytophagales</taxon>
        <taxon>Cytophagaceae</taxon>
        <taxon>Spirosoma</taxon>
    </lineage>
</organism>
<name>A0A327NUJ4_9BACT</name>
<dbReference type="AlphaFoldDB" id="A0A327NUJ4"/>
<dbReference type="Gene3D" id="1.20.1600.10">
    <property type="entry name" value="Outer membrane efflux proteins (OEP)"/>
    <property type="match status" value="1"/>
</dbReference>
<keyword evidence="7" id="KW-0998">Cell outer membrane</keyword>
<evidence type="ECO:0000313" key="8">
    <source>
        <dbReference type="EMBL" id="RAI77524.1"/>
    </source>
</evidence>
<evidence type="ECO:0000256" key="4">
    <source>
        <dbReference type="ARBA" id="ARBA00022452"/>
    </source>
</evidence>
<dbReference type="Proteomes" id="UP000249016">
    <property type="component" value="Unassembled WGS sequence"/>
</dbReference>
<dbReference type="GO" id="GO:0015288">
    <property type="term" value="F:porin activity"/>
    <property type="evidence" value="ECO:0007669"/>
    <property type="project" value="TreeGrafter"/>
</dbReference>
<keyword evidence="9" id="KW-1185">Reference proteome</keyword>